<evidence type="ECO:0000313" key="10">
    <source>
        <dbReference type="EMBL" id="MDJ1128989.1"/>
    </source>
</evidence>
<evidence type="ECO:0000256" key="7">
    <source>
        <dbReference type="ARBA" id="ARBA00033409"/>
    </source>
</evidence>
<dbReference type="Gene3D" id="6.20.220.20">
    <property type="entry name" value="Recombination protein O, zinc-binding domain"/>
    <property type="match status" value="1"/>
</dbReference>
<evidence type="ECO:0000256" key="5">
    <source>
        <dbReference type="ARBA" id="ARBA00023172"/>
    </source>
</evidence>
<organism evidence="10 11">
    <name type="scientific">Kribbibacterium absianum</name>
    <dbReference type="NCBI Taxonomy" id="3044210"/>
    <lineage>
        <taxon>Bacteria</taxon>
        <taxon>Bacillati</taxon>
        <taxon>Actinomycetota</taxon>
        <taxon>Coriobacteriia</taxon>
        <taxon>Coriobacteriales</taxon>
        <taxon>Kribbibacteriaceae</taxon>
        <taxon>Kribbibacterium</taxon>
    </lineage>
</organism>
<comment type="similarity">
    <text evidence="2 8">Belongs to the RecO family.</text>
</comment>
<keyword evidence="4 8" id="KW-0227">DNA damage</keyword>
<keyword evidence="5 8" id="KW-0233">DNA recombination</keyword>
<comment type="caution">
    <text evidence="10">The sequence shown here is derived from an EMBL/GenBank/DDBJ whole genome shotgun (WGS) entry which is preliminary data.</text>
</comment>
<evidence type="ECO:0000313" key="11">
    <source>
        <dbReference type="Proteomes" id="UP001431693"/>
    </source>
</evidence>
<dbReference type="InterPro" id="IPR037278">
    <property type="entry name" value="ARFGAP/RecO"/>
</dbReference>
<dbReference type="Gene3D" id="2.40.50.140">
    <property type="entry name" value="Nucleic acid-binding proteins"/>
    <property type="match status" value="1"/>
</dbReference>
<evidence type="ECO:0000256" key="6">
    <source>
        <dbReference type="ARBA" id="ARBA00023204"/>
    </source>
</evidence>
<dbReference type="InterPro" id="IPR042242">
    <property type="entry name" value="RecO_C"/>
</dbReference>
<dbReference type="PANTHER" id="PTHR33991">
    <property type="entry name" value="DNA REPAIR PROTEIN RECO"/>
    <property type="match status" value="1"/>
</dbReference>
<dbReference type="EMBL" id="JASJEX010000001">
    <property type="protein sequence ID" value="MDJ1128989.1"/>
    <property type="molecule type" value="Genomic_DNA"/>
</dbReference>
<keyword evidence="6 8" id="KW-0234">DNA repair</keyword>
<dbReference type="Pfam" id="PF11967">
    <property type="entry name" value="RecO_N"/>
    <property type="match status" value="1"/>
</dbReference>
<dbReference type="Gene3D" id="1.20.1440.120">
    <property type="entry name" value="Recombination protein O, C-terminal domain"/>
    <property type="match status" value="1"/>
</dbReference>
<dbReference type="Pfam" id="PF02565">
    <property type="entry name" value="RecO_C"/>
    <property type="match status" value="1"/>
</dbReference>
<accession>A0ABT6ZIV7</accession>
<evidence type="ECO:0000256" key="1">
    <source>
        <dbReference type="ARBA" id="ARBA00003065"/>
    </source>
</evidence>
<dbReference type="PANTHER" id="PTHR33991:SF1">
    <property type="entry name" value="DNA REPAIR PROTEIN RECO"/>
    <property type="match status" value="1"/>
</dbReference>
<keyword evidence="11" id="KW-1185">Reference proteome</keyword>
<reference evidence="10" key="1">
    <citation type="submission" date="2023-05" db="EMBL/GenBank/DDBJ databases">
        <title>[olsenella] sp. nov., isolated from a pig farm feces dump.</title>
        <authorList>
            <person name="Chang Y.-H."/>
        </authorList>
    </citation>
    <scope>NUCLEOTIDE SEQUENCE</scope>
    <source>
        <strain evidence="10">YH-ols2217</strain>
    </source>
</reference>
<name>A0ABT6ZIV7_9ACTN</name>
<evidence type="ECO:0000256" key="8">
    <source>
        <dbReference type="HAMAP-Rule" id="MF_00201"/>
    </source>
</evidence>
<dbReference type="NCBIfam" id="TIGR00613">
    <property type="entry name" value="reco"/>
    <property type="match status" value="1"/>
</dbReference>
<feature type="domain" description="DNA replication/recombination mediator RecO N-terminal" evidence="9">
    <location>
        <begin position="6"/>
        <end position="78"/>
    </location>
</feature>
<dbReference type="HAMAP" id="MF_00201">
    <property type="entry name" value="RecO"/>
    <property type="match status" value="1"/>
</dbReference>
<dbReference type="SUPFAM" id="SSF50249">
    <property type="entry name" value="Nucleic acid-binding proteins"/>
    <property type="match status" value="1"/>
</dbReference>
<evidence type="ECO:0000256" key="4">
    <source>
        <dbReference type="ARBA" id="ARBA00022763"/>
    </source>
</evidence>
<comment type="function">
    <text evidence="1 8">Involved in DNA repair and RecF pathway recombination.</text>
</comment>
<evidence type="ECO:0000256" key="3">
    <source>
        <dbReference type="ARBA" id="ARBA00021310"/>
    </source>
</evidence>
<evidence type="ECO:0000256" key="2">
    <source>
        <dbReference type="ARBA" id="ARBA00007452"/>
    </source>
</evidence>
<evidence type="ECO:0000259" key="9">
    <source>
        <dbReference type="Pfam" id="PF11967"/>
    </source>
</evidence>
<protein>
    <recommendedName>
        <fullName evidence="3 8">DNA repair protein RecO</fullName>
    </recommendedName>
    <alternativeName>
        <fullName evidence="7 8">Recombination protein O</fullName>
    </alternativeName>
</protein>
<sequence length="249" mass="26702">MAGRNTYRTRALVLQHTRLSETDLILTLLRENGEQARAVAKGARKPGGRLASRVQLFSTIDVLLARGRSLDVVAEAALEDARPRLTGDLDKLSAGAAVLECARLTCYEDAPDPFLYPVTARTLDVMAGTDDPQSLAVLASAHLFKVLSHQGWRPETRSCVACGDEHPTRFSAIAGGALCESCARDVEGATPATENQLAWVDALVGARLDVLAGSACDVGTASWLATQAHLWGTTHLEARLKAWEFLLSL</sequence>
<dbReference type="Proteomes" id="UP001431693">
    <property type="component" value="Unassembled WGS sequence"/>
</dbReference>
<dbReference type="RefSeq" id="WP_283712625.1">
    <property type="nucleotide sequence ID" value="NZ_JASJEW010000001.1"/>
</dbReference>
<proteinExistence type="inferred from homology"/>
<dbReference type="InterPro" id="IPR022572">
    <property type="entry name" value="DNA_rep/recomb_RecO_N"/>
</dbReference>
<dbReference type="InterPro" id="IPR012340">
    <property type="entry name" value="NA-bd_OB-fold"/>
</dbReference>
<gene>
    <name evidence="8 10" type="primary">recO</name>
    <name evidence="10" type="ORF">QJ043_02680</name>
</gene>
<dbReference type="SUPFAM" id="SSF57863">
    <property type="entry name" value="ArfGap/RecO-like zinc finger"/>
    <property type="match status" value="1"/>
</dbReference>
<dbReference type="InterPro" id="IPR003717">
    <property type="entry name" value="RecO"/>
</dbReference>